<dbReference type="InterPro" id="IPR029228">
    <property type="entry name" value="Alkyl_sulf_dimr"/>
</dbReference>
<evidence type="ECO:0000313" key="7">
    <source>
        <dbReference type="EMBL" id="GGX74209.1"/>
    </source>
</evidence>
<proteinExistence type="inferred from homology"/>
<keyword evidence="2 7" id="KW-0378">Hydrolase</keyword>
<keyword evidence="5" id="KW-0732">Signal</keyword>
<dbReference type="RefSeq" id="WP_189586840.1">
    <property type="nucleotide sequence ID" value="NZ_BMYV01000003.1"/>
</dbReference>
<sequence length="661" mass="71113">MFRLFLLSSALCLASCAAETASAPENTSADAIPDAPAPGFVATATKTANSDLAKRLPLSDQQDFEDASRGFIAAISAPAILDDAGNPVWEIAQYDFVTGAAPDTVNPSLWRQGELVAKHGLFEVAPGLYQVRGYDLSVMTVIEGKTGWIVIDPLTNVETGRAALQLVNDTLGERPVSALLYTHSHADHFGGARGVLPNGAGNVPVIAPQHFSEEAVSENVIAGNHMTRRSTMMFGSTLPRSATGHVSSGLGPGLPRGNVSLILPTEELGKGITKKTIDGIRFEFMDMAGTEAPSEFIFFLPDLKALHTAEVATGTFHNVLTLRGAKSRDALAWSKGIDDMLSAYGAKSDVVLASHHWPKWGTDRVQGFLKSQRDVYRYVHDATIRAANGGAGMVEAAETLKEPEFLSRDFNARGYYGTMNHNSKAVYQHYFGWWSGVPADYHKLPAEQSAAKYVAAMGGSDAVLRTGIKAYESGDFRWAAEVLNHLVFAAQGGQTAKDWLAATYEQMGYQAESGAWRSYFLTGAQELRVGLVARNVANPGSADVLRSVPTRTLLDAMAVRFDGTKVSNSAKSINFVFTDTKENFSVEVNRSTALARPGLADDPAVTLTLTRTAFDKLIGRQAQFGDLQKAGEIKLRGSAVAIGEYLTALDTPELWFNIVEP</sequence>
<dbReference type="GO" id="GO:0046872">
    <property type="term" value="F:metal ion binding"/>
    <property type="evidence" value="ECO:0007669"/>
    <property type="project" value="UniProtKB-KW"/>
</dbReference>
<feature type="signal peptide" evidence="5">
    <location>
        <begin position="1"/>
        <end position="23"/>
    </location>
</feature>
<evidence type="ECO:0000259" key="6">
    <source>
        <dbReference type="SMART" id="SM00849"/>
    </source>
</evidence>
<dbReference type="PANTHER" id="PTHR43223:SF1">
    <property type="entry name" value="ALKYL_ARYL-SULFATASE BDS1"/>
    <property type="match status" value="1"/>
</dbReference>
<dbReference type="Pfam" id="PF00753">
    <property type="entry name" value="Lactamase_B"/>
    <property type="match status" value="1"/>
</dbReference>
<evidence type="ECO:0000256" key="4">
    <source>
        <dbReference type="ARBA" id="ARBA00033751"/>
    </source>
</evidence>
<dbReference type="Pfam" id="PF14864">
    <property type="entry name" value="Alkyl_sulf_C"/>
    <property type="match status" value="1"/>
</dbReference>
<evidence type="ECO:0000313" key="8">
    <source>
        <dbReference type="Proteomes" id="UP000600865"/>
    </source>
</evidence>
<dbReference type="EMBL" id="BMYV01000003">
    <property type="protein sequence ID" value="GGX74209.1"/>
    <property type="molecule type" value="Genomic_DNA"/>
</dbReference>
<evidence type="ECO:0000256" key="1">
    <source>
        <dbReference type="ARBA" id="ARBA00022723"/>
    </source>
</evidence>
<dbReference type="InterPro" id="IPR052195">
    <property type="entry name" value="Bact_Alkyl/Aryl-Sulfatase"/>
</dbReference>
<dbReference type="SUPFAM" id="SSF55718">
    <property type="entry name" value="SCP-like"/>
    <property type="match status" value="1"/>
</dbReference>
<keyword evidence="1" id="KW-0479">Metal-binding</keyword>
<comment type="similarity">
    <text evidence="4">Belongs to the metallo-beta-lactamase superfamily. Type III sulfatase family.</text>
</comment>
<feature type="domain" description="Metallo-beta-lactamase" evidence="6">
    <location>
        <begin position="136"/>
        <end position="355"/>
    </location>
</feature>
<gene>
    <name evidence="7" type="ORF">GCM10011309_25430</name>
</gene>
<dbReference type="SMART" id="SM00849">
    <property type="entry name" value="Lactamase_B"/>
    <property type="match status" value="1"/>
</dbReference>
<dbReference type="Gene3D" id="3.60.15.30">
    <property type="entry name" value="Metallo-beta-lactamase domain"/>
    <property type="match status" value="1"/>
</dbReference>
<dbReference type="Proteomes" id="UP000600865">
    <property type="component" value="Unassembled WGS sequence"/>
</dbReference>
<dbReference type="Gene3D" id="1.25.40.880">
    <property type="entry name" value="Alkyl sulfatase, dimerisation domain"/>
    <property type="match status" value="1"/>
</dbReference>
<dbReference type="FunFam" id="3.60.15.30:FF:000001">
    <property type="entry name" value="Alkyl/aryl-sulfatase BDS1"/>
    <property type="match status" value="1"/>
</dbReference>
<dbReference type="GO" id="GO:0046983">
    <property type="term" value="F:protein dimerization activity"/>
    <property type="evidence" value="ECO:0007669"/>
    <property type="project" value="InterPro"/>
</dbReference>
<organism evidence="7 8">
    <name type="scientific">Litorimonas cladophorae</name>
    <dbReference type="NCBI Taxonomy" id="1220491"/>
    <lineage>
        <taxon>Bacteria</taxon>
        <taxon>Pseudomonadati</taxon>
        <taxon>Pseudomonadota</taxon>
        <taxon>Alphaproteobacteria</taxon>
        <taxon>Maricaulales</taxon>
        <taxon>Robiginitomaculaceae</taxon>
    </lineage>
</organism>
<dbReference type="Gene3D" id="3.30.1050.10">
    <property type="entry name" value="SCP2 sterol-binding domain"/>
    <property type="match status" value="1"/>
</dbReference>
<dbReference type="InterPro" id="IPR001279">
    <property type="entry name" value="Metallo-B-lactamas"/>
</dbReference>
<keyword evidence="8" id="KW-1185">Reference proteome</keyword>
<protein>
    <submittedName>
        <fullName evidence="7">Hydrolase</fullName>
    </submittedName>
</protein>
<dbReference type="SUPFAM" id="SSF56281">
    <property type="entry name" value="Metallo-hydrolase/oxidoreductase"/>
    <property type="match status" value="1"/>
</dbReference>
<dbReference type="InterPro" id="IPR044097">
    <property type="entry name" value="Bds1/SdsA1_MBL-fold"/>
</dbReference>
<dbReference type="InterPro" id="IPR038536">
    <property type="entry name" value="Alkyl/aryl-sulf_dimr_sf"/>
</dbReference>
<dbReference type="PANTHER" id="PTHR43223">
    <property type="entry name" value="ALKYL/ARYL-SULFATASE"/>
    <property type="match status" value="1"/>
</dbReference>
<feature type="chain" id="PRO_5038013370" evidence="5">
    <location>
        <begin position="24"/>
        <end position="661"/>
    </location>
</feature>
<evidence type="ECO:0000256" key="3">
    <source>
        <dbReference type="ARBA" id="ARBA00022833"/>
    </source>
</evidence>
<evidence type="ECO:0000256" key="2">
    <source>
        <dbReference type="ARBA" id="ARBA00022801"/>
    </source>
</evidence>
<keyword evidence="3" id="KW-0862">Zinc</keyword>
<dbReference type="AlphaFoldDB" id="A0A918NHW6"/>
<comment type="caution">
    <text evidence="7">The sequence shown here is derived from an EMBL/GenBank/DDBJ whole genome shotgun (WGS) entry which is preliminary data.</text>
</comment>
<dbReference type="InterPro" id="IPR036527">
    <property type="entry name" value="SCP2_sterol-bd_dom_sf"/>
</dbReference>
<dbReference type="InterPro" id="IPR036866">
    <property type="entry name" value="RibonucZ/Hydroxyglut_hydro"/>
</dbReference>
<accession>A0A918NHW6</accession>
<dbReference type="GO" id="GO:0018909">
    <property type="term" value="P:dodecyl sulfate metabolic process"/>
    <property type="evidence" value="ECO:0007669"/>
    <property type="project" value="InterPro"/>
</dbReference>
<reference evidence="7 8" key="1">
    <citation type="journal article" date="2014" name="Int. J. Syst. Evol. Microbiol.">
        <title>Complete genome sequence of Corynebacterium casei LMG S-19264T (=DSM 44701T), isolated from a smear-ripened cheese.</title>
        <authorList>
            <consortium name="US DOE Joint Genome Institute (JGI-PGF)"/>
            <person name="Walter F."/>
            <person name="Albersmeier A."/>
            <person name="Kalinowski J."/>
            <person name="Ruckert C."/>
        </authorList>
    </citation>
    <scope>NUCLEOTIDE SEQUENCE [LARGE SCALE GENOMIC DNA]</scope>
    <source>
        <strain evidence="7 8">KCTC 23968</strain>
    </source>
</reference>
<name>A0A918NHW6_9PROT</name>
<dbReference type="CDD" id="cd07710">
    <property type="entry name" value="arylsulfatase_Sdsa1-like_MBL-fold"/>
    <property type="match status" value="1"/>
</dbReference>
<dbReference type="Pfam" id="PF14863">
    <property type="entry name" value="Alkyl_sulf_dimr"/>
    <property type="match status" value="1"/>
</dbReference>
<dbReference type="InterPro" id="IPR029229">
    <property type="entry name" value="Alkyl_sulf_C"/>
</dbReference>
<dbReference type="GO" id="GO:0018741">
    <property type="term" value="F:linear primary-alkylsulfatase activity"/>
    <property type="evidence" value="ECO:0007669"/>
    <property type="project" value="InterPro"/>
</dbReference>
<evidence type="ECO:0000256" key="5">
    <source>
        <dbReference type="SAM" id="SignalP"/>
    </source>
</evidence>